<protein>
    <submittedName>
        <fullName evidence="1">Uncharacterized protein</fullName>
    </submittedName>
</protein>
<reference evidence="1" key="1">
    <citation type="submission" date="2014-11" db="EMBL/GenBank/DDBJ databases">
        <authorList>
            <person name="Amaro Gonzalez C."/>
        </authorList>
    </citation>
    <scope>NUCLEOTIDE SEQUENCE</scope>
</reference>
<dbReference type="EMBL" id="GBXM01107558">
    <property type="protein sequence ID" value="JAH01019.1"/>
    <property type="molecule type" value="Transcribed_RNA"/>
</dbReference>
<organism evidence="1">
    <name type="scientific">Anguilla anguilla</name>
    <name type="common">European freshwater eel</name>
    <name type="synonym">Muraena anguilla</name>
    <dbReference type="NCBI Taxonomy" id="7936"/>
    <lineage>
        <taxon>Eukaryota</taxon>
        <taxon>Metazoa</taxon>
        <taxon>Chordata</taxon>
        <taxon>Craniata</taxon>
        <taxon>Vertebrata</taxon>
        <taxon>Euteleostomi</taxon>
        <taxon>Actinopterygii</taxon>
        <taxon>Neopterygii</taxon>
        <taxon>Teleostei</taxon>
        <taxon>Anguilliformes</taxon>
        <taxon>Anguillidae</taxon>
        <taxon>Anguilla</taxon>
    </lineage>
</organism>
<dbReference type="AlphaFoldDB" id="A0A0E9P938"/>
<proteinExistence type="predicted"/>
<name>A0A0E9P938_ANGAN</name>
<evidence type="ECO:0000313" key="1">
    <source>
        <dbReference type="EMBL" id="JAH01019.1"/>
    </source>
</evidence>
<reference evidence="1" key="2">
    <citation type="journal article" date="2015" name="Fish Shellfish Immunol.">
        <title>Early steps in the European eel (Anguilla anguilla)-Vibrio vulnificus interaction in the gills: Role of the RtxA13 toxin.</title>
        <authorList>
            <person name="Callol A."/>
            <person name="Pajuelo D."/>
            <person name="Ebbesson L."/>
            <person name="Teles M."/>
            <person name="MacKenzie S."/>
            <person name="Amaro C."/>
        </authorList>
    </citation>
    <scope>NUCLEOTIDE SEQUENCE</scope>
</reference>
<accession>A0A0E9P938</accession>
<sequence>MVFTCLLHKTQPYIAITQHLTRCLGLTLESTWTVKVLC</sequence>